<dbReference type="PANTHER" id="PTHR32309:SF13">
    <property type="entry name" value="FERRIC ENTEROBACTIN TRANSPORT PROTEIN FEPE"/>
    <property type="match status" value="1"/>
</dbReference>
<proteinExistence type="inferred from homology"/>
<evidence type="ECO:0000256" key="7">
    <source>
        <dbReference type="SAM" id="Phobius"/>
    </source>
</evidence>
<organism evidence="9 10">
    <name type="scientific">Alicyclobacillus fastidiosus</name>
    <dbReference type="NCBI Taxonomy" id="392011"/>
    <lineage>
        <taxon>Bacteria</taxon>
        <taxon>Bacillati</taxon>
        <taxon>Bacillota</taxon>
        <taxon>Bacilli</taxon>
        <taxon>Bacillales</taxon>
        <taxon>Alicyclobacillaceae</taxon>
        <taxon>Alicyclobacillus</taxon>
    </lineage>
</organism>
<evidence type="ECO:0000259" key="8">
    <source>
        <dbReference type="Pfam" id="PF02706"/>
    </source>
</evidence>
<evidence type="ECO:0000313" key="9">
    <source>
        <dbReference type="EMBL" id="MFB5189212.1"/>
    </source>
</evidence>
<dbReference type="Pfam" id="PF02706">
    <property type="entry name" value="Wzz"/>
    <property type="match status" value="1"/>
</dbReference>
<evidence type="ECO:0000256" key="1">
    <source>
        <dbReference type="ARBA" id="ARBA00004651"/>
    </source>
</evidence>
<evidence type="ECO:0000256" key="2">
    <source>
        <dbReference type="ARBA" id="ARBA00006683"/>
    </source>
</evidence>
<evidence type="ECO:0000256" key="6">
    <source>
        <dbReference type="ARBA" id="ARBA00023136"/>
    </source>
</evidence>
<dbReference type="RefSeq" id="WP_275472644.1">
    <property type="nucleotide sequence ID" value="NZ_CP162940.1"/>
</dbReference>
<keyword evidence="6 7" id="KW-0472">Membrane</keyword>
<evidence type="ECO:0000256" key="5">
    <source>
        <dbReference type="ARBA" id="ARBA00022989"/>
    </source>
</evidence>
<dbReference type="EMBL" id="JBDXSU010000002">
    <property type="protein sequence ID" value="MFB5189212.1"/>
    <property type="molecule type" value="Genomic_DNA"/>
</dbReference>
<dbReference type="InterPro" id="IPR050445">
    <property type="entry name" value="Bact_polysacc_biosynth/exp"/>
</dbReference>
<evidence type="ECO:0000256" key="3">
    <source>
        <dbReference type="ARBA" id="ARBA00022475"/>
    </source>
</evidence>
<evidence type="ECO:0000256" key="4">
    <source>
        <dbReference type="ARBA" id="ARBA00022692"/>
    </source>
</evidence>
<protein>
    <submittedName>
        <fullName evidence="9">Wzz/FepE/Etk N-terminal domain-containing protein</fullName>
    </submittedName>
</protein>
<evidence type="ECO:0000313" key="10">
    <source>
        <dbReference type="Proteomes" id="UP001579974"/>
    </source>
</evidence>
<keyword evidence="3" id="KW-1003">Cell membrane</keyword>
<comment type="caution">
    <text evidence="9">The sequence shown here is derived from an EMBL/GenBank/DDBJ whole genome shotgun (WGS) entry which is preliminary data.</text>
</comment>
<dbReference type="Proteomes" id="UP001579974">
    <property type="component" value="Unassembled WGS sequence"/>
</dbReference>
<keyword evidence="5 7" id="KW-1133">Transmembrane helix</keyword>
<sequence>MELREYWRVIKKRLLLILFIPIVAGAVSGYYVMKKTPLYTATTTLLLSQTSDQLGGTPDTATYSGVIQSDYFTQMVDAQSNLSVSKSIIGLTFNGQLMNIMITSGDPEFASKAADAVAETVIDKGPGIIPGLHSAGVLNPATSSPVPLHKKQDVTLATGIAFLVGLGIAFLLEYLDLRFKSETDIVKYLGIPALGGVAEYRPNKRKKA</sequence>
<comment type="subcellular location">
    <subcellularLocation>
        <location evidence="1">Cell membrane</location>
        <topology evidence="1">Multi-pass membrane protein</topology>
    </subcellularLocation>
</comment>
<dbReference type="InterPro" id="IPR003856">
    <property type="entry name" value="LPS_length_determ_N"/>
</dbReference>
<feature type="transmembrane region" description="Helical" evidence="7">
    <location>
        <begin position="154"/>
        <end position="172"/>
    </location>
</feature>
<name>A0ABV5AC67_9BACL</name>
<keyword evidence="10" id="KW-1185">Reference proteome</keyword>
<dbReference type="PANTHER" id="PTHR32309">
    <property type="entry name" value="TYROSINE-PROTEIN KINASE"/>
    <property type="match status" value="1"/>
</dbReference>
<comment type="similarity">
    <text evidence="2">Belongs to the CpsC/CapA family.</text>
</comment>
<gene>
    <name evidence="9" type="ORF">KKP3000_002211</name>
</gene>
<feature type="domain" description="Polysaccharide chain length determinant N-terminal" evidence="8">
    <location>
        <begin position="2"/>
        <end position="73"/>
    </location>
</feature>
<feature type="transmembrane region" description="Helical" evidence="7">
    <location>
        <begin position="14"/>
        <end position="33"/>
    </location>
</feature>
<reference evidence="9 10" key="1">
    <citation type="journal article" date="2024" name="Int. J. Mol. Sci.">
        <title>Exploration of Alicyclobacillus spp. Genome in Search of Antibiotic Resistance.</title>
        <authorList>
            <person name="Bucka-Kolendo J."/>
            <person name="Kiousi D.E."/>
            <person name="Dekowska A."/>
            <person name="Mikolajczuk-Szczyrba A."/>
            <person name="Karadedos D.M."/>
            <person name="Michael P."/>
            <person name="Galanis A."/>
            <person name="Sokolowska B."/>
        </authorList>
    </citation>
    <scope>NUCLEOTIDE SEQUENCE [LARGE SCALE GENOMIC DNA]</scope>
    <source>
        <strain evidence="9 10">KKP 3000</strain>
    </source>
</reference>
<keyword evidence="4 7" id="KW-0812">Transmembrane</keyword>
<accession>A0ABV5AC67</accession>